<feature type="chain" id="PRO_5034671322" evidence="5">
    <location>
        <begin position="26"/>
        <end position="588"/>
    </location>
</feature>
<dbReference type="InterPro" id="IPR039514">
    <property type="entry name" value="6GAL-like"/>
</dbReference>
<comment type="caution">
    <text evidence="7">The sequence shown here is derived from an EMBL/GenBank/DDBJ whole genome shotgun (WGS) entry which is preliminary data.</text>
</comment>
<dbReference type="AlphaFoldDB" id="A0A8H7F9A9"/>
<gene>
    <name evidence="7" type="ORF">Agabi119p4_2552</name>
</gene>
<feature type="domain" description="CHY-type" evidence="6">
    <location>
        <begin position="459"/>
        <end position="535"/>
    </location>
</feature>
<dbReference type="PANTHER" id="PTHR42767">
    <property type="entry name" value="ENDO-BETA-1,6-GALACTANASE"/>
    <property type="match status" value="1"/>
</dbReference>
<sequence length="588" mass="64169">MVALPSRIIIYTLGLLLVHVTRVTPATISSSPAQTFNGIGGSGAWWPNDLWHFPEATRQNLASLLFSQSGLGLSSYRYNIGAGGVNVSNPTRAPETFFVRNGVYNFDADQQGRYFLNEAAKRGVSSLTAFANSAPPSLTSGGASCNGRFVSGNGDAYGTFLADVISHFHSQGVNISLISPMNEPDSNFGPSPCGQEGMQVLPNQRAEVVNGLWNALQARGLASTVGILADESSSLGSAVNEYSSWLPQVINKVAALVHHTYDFPSDSSYTNYVSNVRNQFPGKLSWMSEICCSLGNADGSGKGWSGGYDPTIKNALMFSSLVFQSLVLANEPHYDFWTLVSNGLGCSPQNNPSCATSPNSNGWNDGLIYYDGNYARNGNFQLYIKKQFWTYKHFGNFVKPGSQRRAITGSGSTKFMMAVTDSSHFYVIAMNPNSADTTLALTFPESNGSLGHLLAFSRYLGKIEMCKHILNAQVSIRAPCCKQWYDCAECHGESQTHPLAKTAEMAFICKKCKKAFRKNMSEYEESDEYCPHCDNHYVIEAKTPQAIVGVEGEDARVDNRMLKDDRVKQSTNRSLFTINSDDLTDKVG</sequence>
<dbReference type="EMBL" id="JABXXO010000003">
    <property type="protein sequence ID" value="KAF7783176.1"/>
    <property type="molecule type" value="Genomic_DNA"/>
</dbReference>
<dbReference type="InterPro" id="IPR017853">
    <property type="entry name" value="GH"/>
</dbReference>
<keyword evidence="5" id="KW-0732">Signal</keyword>
<dbReference type="SUPFAM" id="SSF161219">
    <property type="entry name" value="CHY zinc finger-like"/>
    <property type="match status" value="1"/>
</dbReference>
<dbReference type="Pfam" id="PF05495">
    <property type="entry name" value="zf-CHY"/>
    <property type="match status" value="1"/>
</dbReference>
<dbReference type="InterPro" id="IPR039743">
    <property type="entry name" value="6GAL/EXGAL"/>
</dbReference>
<evidence type="ECO:0000259" key="6">
    <source>
        <dbReference type="PROSITE" id="PS51266"/>
    </source>
</evidence>
<keyword evidence="3" id="KW-0862">Zinc</keyword>
<evidence type="ECO:0000256" key="1">
    <source>
        <dbReference type="ARBA" id="ARBA00022723"/>
    </source>
</evidence>
<feature type="signal peptide" evidence="5">
    <location>
        <begin position="1"/>
        <end position="25"/>
    </location>
</feature>
<dbReference type="InterPro" id="IPR008913">
    <property type="entry name" value="Znf_CHY"/>
</dbReference>
<evidence type="ECO:0000256" key="5">
    <source>
        <dbReference type="SAM" id="SignalP"/>
    </source>
</evidence>
<dbReference type="InterPro" id="IPR037274">
    <property type="entry name" value="Znf_CHY_sf"/>
</dbReference>
<keyword evidence="2 4" id="KW-0863">Zinc-finger</keyword>
<accession>A0A8H7F9A9</accession>
<keyword evidence="1" id="KW-0479">Metal-binding</keyword>
<dbReference type="SUPFAM" id="SSF51445">
    <property type="entry name" value="(Trans)glycosidases"/>
    <property type="match status" value="1"/>
</dbReference>
<evidence type="ECO:0000313" key="7">
    <source>
        <dbReference type="EMBL" id="KAF7783176.1"/>
    </source>
</evidence>
<name>A0A8H7F9A9_AGABI</name>
<dbReference type="GO" id="GO:0008270">
    <property type="term" value="F:zinc ion binding"/>
    <property type="evidence" value="ECO:0007669"/>
    <property type="project" value="UniProtKB-KW"/>
</dbReference>
<evidence type="ECO:0000256" key="4">
    <source>
        <dbReference type="PROSITE-ProRule" id="PRU00601"/>
    </source>
</evidence>
<evidence type="ECO:0000256" key="3">
    <source>
        <dbReference type="ARBA" id="ARBA00022833"/>
    </source>
</evidence>
<proteinExistence type="predicted"/>
<evidence type="ECO:0000256" key="2">
    <source>
        <dbReference type="ARBA" id="ARBA00022771"/>
    </source>
</evidence>
<dbReference type="Proteomes" id="UP000629468">
    <property type="component" value="Unassembled WGS sequence"/>
</dbReference>
<dbReference type="PROSITE" id="PS51266">
    <property type="entry name" value="ZF_CHY"/>
    <property type="match status" value="1"/>
</dbReference>
<dbReference type="Pfam" id="PF14587">
    <property type="entry name" value="Glyco_hydr_30_2"/>
    <property type="match status" value="1"/>
</dbReference>
<evidence type="ECO:0000313" key="8">
    <source>
        <dbReference type="Proteomes" id="UP000629468"/>
    </source>
</evidence>
<dbReference type="GO" id="GO:0004553">
    <property type="term" value="F:hydrolase activity, hydrolyzing O-glycosyl compounds"/>
    <property type="evidence" value="ECO:0007669"/>
    <property type="project" value="InterPro"/>
</dbReference>
<protein>
    <submittedName>
        <fullName evidence="7">CAZyme family GH30</fullName>
    </submittedName>
</protein>
<organism evidence="7 8">
    <name type="scientific">Agaricus bisporus var. burnettii</name>
    <dbReference type="NCBI Taxonomy" id="192524"/>
    <lineage>
        <taxon>Eukaryota</taxon>
        <taxon>Fungi</taxon>
        <taxon>Dikarya</taxon>
        <taxon>Basidiomycota</taxon>
        <taxon>Agaricomycotina</taxon>
        <taxon>Agaricomycetes</taxon>
        <taxon>Agaricomycetidae</taxon>
        <taxon>Agaricales</taxon>
        <taxon>Agaricineae</taxon>
        <taxon>Agaricaceae</taxon>
        <taxon>Agaricus</taxon>
    </lineage>
</organism>
<reference evidence="7 8" key="1">
    <citation type="journal article" name="Sci. Rep.">
        <title>Telomere-to-telomere assembled and centromere annotated genomes of the two main subspecies of the button mushroom Agaricus bisporus reveal especially polymorphic chromosome ends.</title>
        <authorList>
            <person name="Sonnenberg A.S.M."/>
            <person name="Sedaghat-Telgerd N."/>
            <person name="Lavrijssen B."/>
            <person name="Ohm R.A."/>
            <person name="Hendrickx P.M."/>
            <person name="Scholtmeijer K."/>
            <person name="Baars J.J.P."/>
            <person name="van Peer A."/>
        </authorList>
    </citation>
    <scope>NUCLEOTIDE SEQUENCE [LARGE SCALE GENOMIC DNA]</scope>
    <source>
        <strain evidence="7 8">H119_p4</strain>
    </source>
</reference>
<dbReference type="PANTHER" id="PTHR42767:SF1">
    <property type="entry name" value="ENDO-BETA-1,6-GALACTANASE-LIKE DOMAIN-CONTAINING PROTEIN"/>
    <property type="match status" value="1"/>
</dbReference>
<dbReference type="Gene3D" id="3.20.20.80">
    <property type="entry name" value="Glycosidases"/>
    <property type="match status" value="1"/>
</dbReference>